<name>A0A426ZP07_ENSVE</name>
<comment type="caution">
    <text evidence="2">The sequence shown here is derived from an EMBL/GenBank/DDBJ whole genome shotgun (WGS) entry which is preliminary data.</text>
</comment>
<proteinExistence type="predicted"/>
<dbReference type="Gene3D" id="1.10.10.60">
    <property type="entry name" value="Homeodomain-like"/>
    <property type="match status" value="1"/>
</dbReference>
<dbReference type="Pfam" id="PF08766">
    <property type="entry name" value="DEK_C"/>
    <property type="match status" value="1"/>
</dbReference>
<gene>
    <name evidence="2" type="ORF">B296_00032611</name>
</gene>
<evidence type="ECO:0000313" key="2">
    <source>
        <dbReference type="EMBL" id="RRT65698.1"/>
    </source>
</evidence>
<dbReference type="AlphaFoldDB" id="A0A426ZP07"/>
<sequence length="162" mass="17811">MVWTRAIAMVSDHEIASCVEPLLRQSDLATASLAGVVRPIEAKLGFDLSHKVAAFIRDQIELLLGSSLPPAPSSQSQPLFHQQHPAAPHNPCMFLHHFPLQQQIAPPKPISSAAVATSSTFPSQHSPGIVFRLCLLPPWWRRTNSSSSSTRWRRRSLLPSGL</sequence>
<accession>A0A426ZP07</accession>
<reference evidence="2 3" key="1">
    <citation type="journal article" date="2014" name="Agronomy (Basel)">
        <title>A Draft Genome Sequence for Ensete ventricosum, the Drought-Tolerant Tree Against Hunger.</title>
        <authorList>
            <person name="Harrison J."/>
            <person name="Moore K.A."/>
            <person name="Paszkiewicz K."/>
            <person name="Jones T."/>
            <person name="Grant M."/>
            <person name="Ambacheew D."/>
            <person name="Muzemil S."/>
            <person name="Studholme D.J."/>
        </authorList>
    </citation>
    <scope>NUCLEOTIDE SEQUENCE [LARGE SCALE GENOMIC DNA]</scope>
</reference>
<evidence type="ECO:0000259" key="1">
    <source>
        <dbReference type="Pfam" id="PF08766"/>
    </source>
</evidence>
<protein>
    <recommendedName>
        <fullName evidence="1">DEK-C domain-containing protein</fullName>
    </recommendedName>
</protein>
<organism evidence="2 3">
    <name type="scientific">Ensete ventricosum</name>
    <name type="common">Abyssinian banana</name>
    <name type="synonym">Musa ensete</name>
    <dbReference type="NCBI Taxonomy" id="4639"/>
    <lineage>
        <taxon>Eukaryota</taxon>
        <taxon>Viridiplantae</taxon>
        <taxon>Streptophyta</taxon>
        <taxon>Embryophyta</taxon>
        <taxon>Tracheophyta</taxon>
        <taxon>Spermatophyta</taxon>
        <taxon>Magnoliopsida</taxon>
        <taxon>Liliopsida</taxon>
        <taxon>Zingiberales</taxon>
        <taxon>Musaceae</taxon>
        <taxon>Ensete</taxon>
    </lineage>
</organism>
<dbReference type="SUPFAM" id="SSF109715">
    <property type="entry name" value="DEK C-terminal domain"/>
    <property type="match status" value="1"/>
</dbReference>
<evidence type="ECO:0000313" key="3">
    <source>
        <dbReference type="Proteomes" id="UP000287651"/>
    </source>
</evidence>
<dbReference type="InterPro" id="IPR014876">
    <property type="entry name" value="DEK_C"/>
</dbReference>
<dbReference type="EMBL" id="AMZH03005727">
    <property type="protein sequence ID" value="RRT65698.1"/>
    <property type="molecule type" value="Genomic_DNA"/>
</dbReference>
<dbReference type="Proteomes" id="UP000287651">
    <property type="component" value="Unassembled WGS sequence"/>
</dbReference>
<feature type="domain" description="DEK-C" evidence="1">
    <location>
        <begin position="10"/>
        <end position="64"/>
    </location>
</feature>